<comment type="similarity">
    <text evidence="1">Belongs to the LysR transcriptional regulatory family.</text>
</comment>
<keyword evidence="4" id="KW-0804">Transcription</keyword>
<dbReference type="RefSeq" id="WP_285974087.1">
    <property type="nucleotide sequence ID" value="NZ_CP127294.1"/>
</dbReference>
<dbReference type="Gene3D" id="1.10.10.10">
    <property type="entry name" value="Winged helix-like DNA-binding domain superfamily/Winged helix DNA-binding domain"/>
    <property type="match status" value="1"/>
</dbReference>
<dbReference type="Pfam" id="PF00126">
    <property type="entry name" value="HTH_1"/>
    <property type="match status" value="1"/>
</dbReference>
<proteinExistence type="inferred from homology"/>
<sequence length="315" mass="34038">MDQQRFLDGRLKMRHLVLVIAIAENGSLLGAAKDLHVTQPAVTRALRETESIVGVELFVRGPRGVRPTAFGEILLDHARAVVSTMTSAQDRIDGLLRDGAEPVRVGTNLAGAYVLLPSALVRLKAEHPTLTATVVEGLGADLDVRLAHGEVDFLVGRPPAGAASRFHHAPLYEEPVGLVARRDHPAIESGLRSLAQLQKFPWILPGRPTALRDELDELFARHEVPLPRNVIECSTILTMRSILLHTDAITPLPLLIGADDDALGYLPIRLETVPRAIGVTTLAGRAPSKSAQLLIGHLVTEAQRISAEIARLDFG</sequence>
<dbReference type="InterPro" id="IPR036388">
    <property type="entry name" value="WH-like_DNA-bd_sf"/>
</dbReference>
<evidence type="ECO:0000313" key="7">
    <source>
        <dbReference type="Proteomes" id="UP001236014"/>
    </source>
</evidence>
<dbReference type="InterPro" id="IPR050950">
    <property type="entry name" value="HTH-type_LysR_regulators"/>
</dbReference>
<dbReference type="InterPro" id="IPR005119">
    <property type="entry name" value="LysR_subst-bd"/>
</dbReference>
<dbReference type="GO" id="GO:0005829">
    <property type="term" value="C:cytosol"/>
    <property type="evidence" value="ECO:0007669"/>
    <property type="project" value="TreeGrafter"/>
</dbReference>
<evidence type="ECO:0000256" key="1">
    <source>
        <dbReference type="ARBA" id="ARBA00009437"/>
    </source>
</evidence>
<protein>
    <submittedName>
        <fullName evidence="6">LysR substrate-binding domain-containing protein</fullName>
    </submittedName>
</protein>
<dbReference type="PANTHER" id="PTHR30419">
    <property type="entry name" value="HTH-TYPE TRANSCRIPTIONAL REGULATOR YBHD"/>
    <property type="match status" value="1"/>
</dbReference>
<organism evidence="6 7">
    <name type="scientific">Amycolatopsis carbonis</name>
    <dbReference type="NCBI Taxonomy" id="715471"/>
    <lineage>
        <taxon>Bacteria</taxon>
        <taxon>Bacillati</taxon>
        <taxon>Actinomycetota</taxon>
        <taxon>Actinomycetes</taxon>
        <taxon>Pseudonocardiales</taxon>
        <taxon>Pseudonocardiaceae</taxon>
        <taxon>Amycolatopsis</taxon>
    </lineage>
</organism>
<dbReference type="SUPFAM" id="SSF53850">
    <property type="entry name" value="Periplasmic binding protein-like II"/>
    <property type="match status" value="1"/>
</dbReference>
<reference evidence="6 7" key="1">
    <citation type="submission" date="2023-06" db="EMBL/GenBank/DDBJ databases">
        <authorList>
            <person name="Oyuntsetseg B."/>
            <person name="Kim S.B."/>
        </authorList>
    </citation>
    <scope>NUCLEOTIDE SEQUENCE [LARGE SCALE GENOMIC DNA]</scope>
    <source>
        <strain evidence="6 7">2-15</strain>
    </source>
</reference>
<dbReference type="EMBL" id="CP127294">
    <property type="protein sequence ID" value="WIX83538.1"/>
    <property type="molecule type" value="Genomic_DNA"/>
</dbReference>
<dbReference type="KEGG" id="acab:QRX50_23675"/>
<dbReference type="GO" id="GO:0003677">
    <property type="term" value="F:DNA binding"/>
    <property type="evidence" value="ECO:0007669"/>
    <property type="project" value="UniProtKB-KW"/>
</dbReference>
<dbReference type="AlphaFoldDB" id="A0A9Y2IRM9"/>
<dbReference type="SUPFAM" id="SSF46785">
    <property type="entry name" value="Winged helix' DNA-binding domain"/>
    <property type="match status" value="1"/>
</dbReference>
<evidence type="ECO:0000259" key="5">
    <source>
        <dbReference type="PROSITE" id="PS50931"/>
    </source>
</evidence>
<dbReference type="Gene3D" id="3.40.190.290">
    <property type="match status" value="1"/>
</dbReference>
<keyword evidence="3" id="KW-0238">DNA-binding</keyword>
<accession>A0A9Y2IRM9</accession>
<gene>
    <name evidence="6" type="ORF">QRX50_23675</name>
</gene>
<dbReference type="InterPro" id="IPR036390">
    <property type="entry name" value="WH_DNA-bd_sf"/>
</dbReference>
<dbReference type="PRINTS" id="PR00039">
    <property type="entry name" value="HTHLYSR"/>
</dbReference>
<dbReference type="GO" id="GO:0003700">
    <property type="term" value="F:DNA-binding transcription factor activity"/>
    <property type="evidence" value="ECO:0007669"/>
    <property type="project" value="InterPro"/>
</dbReference>
<evidence type="ECO:0000256" key="3">
    <source>
        <dbReference type="ARBA" id="ARBA00023125"/>
    </source>
</evidence>
<dbReference type="PANTHER" id="PTHR30419:SF8">
    <property type="entry name" value="NITROGEN ASSIMILATION TRANSCRIPTIONAL ACTIVATOR-RELATED"/>
    <property type="match status" value="1"/>
</dbReference>
<dbReference type="Pfam" id="PF03466">
    <property type="entry name" value="LysR_substrate"/>
    <property type="match status" value="1"/>
</dbReference>
<keyword evidence="7" id="KW-1185">Reference proteome</keyword>
<evidence type="ECO:0000313" key="6">
    <source>
        <dbReference type="EMBL" id="WIX83538.1"/>
    </source>
</evidence>
<feature type="domain" description="HTH lysR-type" evidence="5">
    <location>
        <begin position="11"/>
        <end position="68"/>
    </location>
</feature>
<keyword evidence="2" id="KW-0805">Transcription regulation</keyword>
<name>A0A9Y2IRM9_9PSEU</name>
<dbReference type="InterPro" id="IPR000847">
    <property type="entry name" value="LysR_HTH_N"/>
</dbReference>
<evidence type="ECO:0000256" key="4">
    <source>
        <dbReference type="ARBA" id="ARBA00023163"/>
    </source>
</evidence>
<dbReference type="Proteomes" id="UP001236014">
    <property type="component" value="Chromosome"/>
</dbReference>
<evidence type="ECO:0000256" key="2">
    <source>
        <dbReference type="ARBA" id="ARBA00023015"/>
    </source>
</evidence>
<dbReference type="PROSITE" id="PS50931">
    <property type="entry name" value="HTH_LYSR"/>
    <property type="match status" value="1"/>
</dbReference>